<accession>A0ABT6KZA4</accession>
<evidence type="ECO:0000256" key="1">
    <source>
        <dbReference type="SAM" id="Phobius"/>
    </source>
</evidence>
<evidence type="ECO:0000313" key="2">
    <source>
        <dbReference type="EMBL" id="MDH6196027.1"/>
    </source>
</evidence>
<keyword evidence="1" id="KW-1133">Transmembrane helix</keyword>
<keyword evidence="1" id="KW-0472">Membrane</keyword>
<dbReference type="Proteomes" id="UP001160130">
    <property type="component" value="Unassembled WGS sequence"/>
</dbReference>
<keyword evidence="1" id="KW-0812">Transmembrane</keyword>
<dbReference type="RefSeq" id="WP_280832618.1">
    <property type="nucleotide sequence ID" value="NZ_JARXVE010000003.1"/>
</dbReference>
<sequence>MDEQILEDQLEQRLAQLESSSSAEHLVDHLPARDIIGSALVLALVTVAMLWWAY</sequence>
<name>A0ABT6KZA4_9MYCO</name>
<dbReference type="EMBL" id="JARXVE010000003">
    <property type="protein sequence ID" value="MDH6196027.1"/>
    <property type="molecule type" value="Genomic_DNA"/>
</dbReference>
<gene>
    <name evidence="2" type="ORF">M2272_002667</name>
</gene>
<keyword evidence="3" id="KW-1185">Reference proteome</keyword>
<proteinExistence type="predicted"/>
<protein>
    <recommendedName>
        <fullName evidence="4">DUF3040 domain-containing protein</fullName>
    </recommendedName>
</protein>
<feature type="transmembrane region" description="Helical" evidence="1">
    <location>
        <begin position="35"/>
        <end position="53"/>
    </location>
</feature>
<evidence type="ECO:0000313" key="3">
    <source>
        <dbReference type="Proteomes" id="UP001160130"/>
    </source>
</evidence>
<comment type="caution">
    <text evidence="2">The sequence shown here is derived from an EMBL/GenBank/DDBJ whole genome shotgun (WGS) entry which is preliminary data.</text>
</comment>
<organism evidence="2 3">
    <name type="scientific">Mycolicibacterium frederiksbergense</name>
    <dbReference type="NCBI Taxonomy" id="117567"/>
    <lineage>
        <taxon>Bacteria</taxon>
        <taxon>Bacillati</taxon>
        <taxon>Actinomycetota</taxon>
        <taxon>Actinomycetes</taxon>
        <taxon>Mycobacteriales</taxon>
        <taxon>Mycobacteriaceae</taxon>
        <taxon>Mycolicibacterium</taxon>
    </lineage>
</organism>
<reference evidence="2 3" key="1">
    <citation type="submission" date="2023-04" db="EMBL/GenBank/DDBJ databases">
        <title>Forest soil microbial communities from Buena Vista Peninsula, Colon Province, Panama.</title>
        <authorList>
            <person name="Bouskill N."/>
        </authorList>
    </citation>
    <scope>NUCLEOTIDE SEQUENCE [LARGE SCALE GENOMIC DNA]</scope>
    <source>
        <strain evidence="2 3">AC80</strain>
    </source>
</reference>
<evidence type="ECO:0008006" key="4">
    <source>
        <dbReference type="Google" id="ProtNLM"/>
    </source>
</evidence>